<keyword evidence="3" id="KW-1185">Reference proteome</keyword>
<dbReference type="Pfam" id="PF02010">
    <property type="entry name" value="REJ"/>
    <property type="match status" value="1"/>
</dbReference>
<proteinExistence type="predicted"/>
<organism evidence="3 4">
    <name type="scientific">Galendromus occidentalis</name>
    <name type="common">western predatory mite</name>
    <dbReference type="NCBI Taxonomy" id="34638"/>
    <lineage>
        <taxon>Eukaryota</taxon>
        <taxon>Metazoa</taxon>
        <taxon>Ecdysozoa</taxon>
        <taxon>Arthropoda</taxon>
        <taxon>Chelicerata</taxon>
        <taxon>Arachnida</taxon>
        <taxon>Acari</taxon>
        <taxon>Parasitiformes</taxon>
        <taxon>Mesostigmata</taxon>
        <taxon>Gamasina</taxon>
        <taxon>Phytoseioidea</taxon>
        <taxon>Phytoseiidae</taxon>
        <taxon>Typhlodrominae</taxon>
        <taxon>Galendromus</taxon>
    </lineage>
</organism>
<protein>
    <submittedName>
        <fullName evidence="4">Uncharacterized protein LOC100898464</fullName>
    </submittedName>
</protein>
<dbReference type="InterPro" id="IPR002859">
    <property type="entry name" value="PKD/REJ-like"/>
</dbReference>
<feature type="transmembrane region" description="Helical" evidence="1">
    <location>
        <begin position="1366"/>
        <end position="1390"/>
    </location>
</feature>
<sequence>MASLDCMGVCGGSAYLDPCSSECIEKDAVRTIESQVASRDCTGGCLELGPKAPPPQFVNDSCGVCLKAGGSSKDSAFKDCTATCYLPSEKAKMAEQKCGQCIGGSSPNKRSDFVDGCGNCKSAKSVCECENGLLKDICGVCGGKAGSCLKVTEIKPIAAPADKALEMTMYGAFSGEAPSEMVCVFRNASDPDAHVVGSPSPGVGNGHLTPVNGKVSFMCKVKGLPEGEYFVNPRLSRLGKEEHRNLTLHVFDSSIGYAKMEPTSAPYRRIENKDASSIRLRFSGGNVPKYPLYCRIMSADNPKQKVVVYPSGSAHLLNECDIPLPSQSENYIVFPSLDGLNPMSTNFTFSFYATRPLIKQSYMHSDGSAAIVIFDREVNIAPLASCEDILTAETLKALGGSDYLRCRWATKHQLVVFLPKREKNSVRLILQSSNFTEDGQKVVQDIGDDLKTEAKATEVKDSPIYVAITGPDVIPYCGDFELFAHYSWANGVPEAFQWSATRNDSLKINDKDPLGAVLKKTTSSTLSLQSELFDFDIEYTFTLKVGQGKTAGEAVHQLIRHENPGPMVLLYSTTMLQLEPVTVSQSDIVIYVETIIPDPERCPNDTFHEIKYSWRVDRPDVKLDPCSLDSGTVYRVQPFTLPPNANVTFTIRAYMYEIRNNGAEAVHLIDHYSESSVTLAVAPTKLKAILRGTPVREVGDGTSINHYSLILDATPSLHSSIPVTYLWRCIDEKLQPCYDFGLRANRSLLVNPVEFNGPVLNISTESIQPQKTLNFSVTLYRANNGSATEPSTASVIVNTLAYTAPMVWLHEIRVRDSAIYDFDEASESFIVPAGQPVVLHVKFRFVHQNRVQTHWDVDGFPTNHGAIGSRSSHEGDSFLSLPEGSLVAHGRYKVGMRVCEGKQHCTQMKINLFAKPGVALCRLTIPSFEEILEVYNRTEVLVSGCSIPLGIHPLTYQLLVERENNTWIPVSTVQHSPLIPFYVPLPIDNGTTLAVSVCDRFEQCSYFYNKSIPTIETFNETYSRQEMTSHIGRLISAERHLEAAAILVSVSLGRGELNESALTPEEKKEFFETNDQLLTSVFVSTSKKDLSPGEINLMYECMKLVMRGGTVDHKAGAIEATGAITDQVLYNKIEVTLTAMEEAYKAVRFCGQKHKTDPQIKRNVEYAQKIIETVIASRLPKGQTVRIVSDITTVIQHRFTTREPIVFAGTAPVNSTRQGVPDAIIHFKKNINGLFNYWNCASGSEKKMCNAVVVVVSVYPYNPFSDNTRGTMISPVATITFRKPDTGEEHKVSGLKDSILIHFRQTGNFTKTAGYISSCYKWHERNEEWDSDQVKLLGTAGNVIQCATEGSGSYIVFNEKEGLSTAAIAGIVVACMMSVFIVAAVMMFMMHKKQAQEAAMKIARQNGKHKANAVAPTF</sequence>
<dbReference type="Proteomes" id="UP000694867">
    <property type="component" value="Unplaced"/>
</dbReference>
<evidence type="ECO:0000256" key="1">
    <source>
        <dbReference type="SAM" id="Phobius"/>
    </source>
</evidence>
<evidence type="ECO:0000313" key="4">
    <source>
        <dbReference type="RefSeq" id="XP_028966999.1"/>
    </source>
</evidence>
<dbReference type="RefSeq" id="XP_028966999.1">
    <property type="nucleotide sequence ID" value="XM_029111166.1"/>
</dbReference>
<name>A0AAJ7SEF7_9ACAR</name>
<dbReference type="GeneID" id="100898464"/>
<feature type="domain" description="PKD/REJ-like" evidence="2">
    <location>
        <begin position="608"/>
        <end position="1023"/>
    </location>
</feature>
<keyword evidence="1" id="KW-0812">Transmembrane</keyword>
<evidence type="ECO:0000313" key="3">
    <source>
        <dbReference type="Proteomes" id="UP000694867"/>
    </source>
</evidence>
<keyword evidence="1" id="KW-1133">Transmembrane helix</keyword>
<gene>
    <name evidence="4" type="primary">LOC100898464</name>
</gene>
<accession>A0AAJ7SEF7</accession>
<keyword evidence="1" id="KW-0472">Membrane</keyword>
<evidence type="ECO:0000259" key="2">
    <source>
        <dbReference type="Pfam" id="PF02010"/>
    </source>
</evidence>
<reference evidence="4" key="1">
    <citation type="submission" date="2025-08" db="UniProtKB">
        <authorList>
            <consortium name="RefSeq"/>
        </authorList>
    </citation>
    <scope>IDENTIFICATION</scope>
</reference>
<dbReference type="KEGG" id="goe:100898464"/>